<protein>
    <submittedName>
        <fullName evidence="2">Uncharacterized protein</fullName>
    </submittedName>
</protein>
<organism evidence="2 3">
    <name type="scientific">Phomopsis amygdali</name>
    <name type="common">Fusicoccum amygdali</name>
    <dbReference type="NCBI Taxonomy" id="1214568"/>
    <lineage>
        <taxon>Eukaryota</taxon>
        <taxon>Fungi</taxon>
        <taxon>Dikarya</taxon>
        <taxon>Ascomycota</taxon>
        <taxon>Pezizomycotina</taxon>
        <taxon>Sordariomycetes</taxon>
        <taxon>Sordariomycetidae</taxon>
        <taxon>Diaporthales</taxon>
        <taxon>Diaporthaceae</taxon>
        <taxon>Diaporthe</taxon>
    </lineage>
</organism>
<dbReference type="Pfam" id="PF04911">
    <property type="entry name" value="ATP-synt_J"/>
    <property type="match status" value="1"/>
</dbReference>
<comment type="caution">
    <text evidence="2">The sequence shown here is derived from an EMBL/GenBank/DDBJ whole genome shotgun (WGS) entry which is preliminary data.</text>
</comment>
<name>A0AAD9S7I3_PHOAM</name>
<evidence type="ECO:0000313" key="2">
    <source>
        <dbReference type="EMBL" id="KAK2600531.1"/>
    </source>
</evidence>
<feature type="region of interest" description="Disordered" evidence="1">
    <location>
        <begin position="132"/>
        <end position="153"/>
    </location>
</feature>
<sequence>MSGLRKGKRGSPPGPHPLERPDHSCADIIQALRSCTSGFCLRQNSSRLRPGHRSKLEKGSRTNDDIASNKPNPPIHPIRLQLFPRSKQSLIQDVLARSYPPQKVPGAIKPMAPFFAAGLVIAYGINAAQNASMKSDEFKNDPRNPLAKSGGAH</sequence>
<evidence type="ECO:0000313" key="3">
    <source>
        <dbReference type="Proteomes" id="UP001265746"/>
    </source>
</evidence>
<gene>
    <name evidence="2" type="ORF">N8I77_010058</name>
</gene>
<keyword evidence="3" id="KW-1185">Reference proteome</keyword>
<feature type="compositionally biased region" description="Basic and acidic residues" evidence="1">
    <location>
        <begin position="54"/>
        <end position="64"/>
    </location>
</feature>
<dbReference type="InterPro" id="IPR006995">
    <property type="entry name" value="ATP_synth_F0_jsu"/>
</dbReference>
<dbReference type="Proteomes" id="UP001265746">
    <property type="component" value="Unassembled WGS sequence"/>
</dbReference>
<dbReference type="GO" id="GO:0045259">
    <property type="term" value="C:proton-transporting ATP synthase complex"/>
    <property type="evidence" value="ECO:0007669"/>
    <property type="project" value="InterPro"/>
</dbReference>
<dbReference type="PANTHER" id="PTHR28060">
    <property type="entry name" value="ATP SYNTHASE SUBUNIT J, MITOCHONDRIAL"/>
    <property type="match status" value="1"/>
</dbReference>
<proteinExistence type="predicted"/>
<feature type="region of interest" description="Disordered" evidence="1">
    <location>
        <begin position="1"/>
        <end position="23"/>
    </location>
</feature>
<evidence type="ECO:0000256" key="1">
    <source>
        <dbReference type="SAM" id="MobiDB-lite"/>
    </source>
</evidence>
<accession>A0AAD9S7I3</accession>
<dbReference type="GO" id="GO:0046933">
    <property type="term" value="F:proton-transporting ATP synthase activity, rotational mechanism"/>
    <property type="evidence" value="ECO:0007669"/>
    <property type="project" value="TreeGrafter"/>
</dbReference>
<dbReference type="EMBL" id="JAUJFL010000006">
    <property type="protein sequence ID" value="KAK2600531.1"/>
    <property type="molecule type" value="Genomic_DNA"/>
</dbReference>
<feature type="region of interest" description="Disordered" evidence="1">
    <location>
        <begin position="43"/>
        <end position="76"/>
    </location>
</feature>
<dbReference type="PANTHER" id="PTHR28060:SF1">
    <property type="entry name" value="ATP SYNTHASE SUBUNIT J, MITOCHONDRIAL"/>
    <property type="match status" value="1"/>
</dbReference>
<reference evidence="2" key="1">
    <citation type="submission" date="2023-06" db="EMBL/GenBank/DDBJ databases">
        <authorList>
            <person name="Noh H."/>
        </authorList>
    </citation>
    <scope>NUCLEOTIDE SEQUENCE</scope>
    <source>
        <strain evidence="2">DUCC20226</strain>
    </source>
</reference>
<dbReference type="AlphaFoldDB" id="A0AAD9S7I3"/>